<comment type="caution">
    <text evidence="2">The sequence shown here is derived from an EMBL/GenBank/DDBJ whole genome shotgun (WGS) entry which is preliminary data.</text>
</comment>
<reference evidence="2 3" key="1">
    <citation type="journal article" date="2024" name="J Genomics">
        <title>Draft genome sequencing and assembly of Favolaschia claudopus CIRM-BRFM 2984 isolated from oak limbs.</title>
        <authorList>
            <person name="Navarro D."/>
            <person name="Drula E."/>
            <person name="Chaduli D."/>
            <person name="Cazenave R."/>
            <person name="Ahrendt S."/>
            <person name="Wang J."/>
            <person name="Lipzen A."/>
            <person name="Daum C."/>
            <person name="Barry K."/>
            <person name="Grigoriev I.V."/>
            <person name="Favel A."/>
            <person name="Rosso M.N."/>
            <person name="Martin F."/>
        </authorList>
    </citation>
    <scope>NUCLEOTIDE SEQUENCE [LARGE SCALE GENOMIC DNA]</scope>
    <source>
        <strain evidence="2 3">CIRM-BRFM 2984</strain>
    </source>
</reference>
<proteinExistence type="predicted"/>
<evidence type="ECO:0000313" key="2">
    <source>
        <dbReference type="EMBL" id="KAK7055837.1"/>
    </source>
</evidence>
<protein>
    <submittedName>
        <fullName evidence="2">F-box domain-containing protein</fullName>
    </submittedName>
</protein>
<dbReference type="Proteomes" id="UP001362999">
    <property type="component" value="Unassembled WGS sequence"/>
</dbReference>
<dbReference type="AlphaFoldDB" id="A0AAW0DXS2"/>
<keyword evidence="1" id="KW-0175">Coiled coil</keyword>
<gene>
    <name evidence="2" type="ORF">R3P38DRAFT_2849221</name>
</gene>
<dbReference type="EMBL" id="JAWWNJ010000005">
    <property type="protein sequence ID" value="KAK7055837.1"/>
    <property type="molecule type" value="Genomic_DNA"/>
</dbReference>
<evidence type="ECO:0000256" key="1">
    <source>
        <dbReference type="SAM" id="Coils"/>
    </source>
</evidence>
<feature type="non-terminal residue" evidence="2">
    <location>
        <position position="1"/>
    </location>
</feature>
<sequence length="373" mass="41390">ALGAATAAGGAPNLPRPWGALGEERVRLADIDTEIADLKRSIKLLRKEQRKLQDRVDGYKYPVLTLPTKSHICRKWRNIAFATPGLWRAISLGPPISYYKAALPHAVNLFMTSLVLARSCPLSMNLQSRACAADAMLAQALENQCGRLEHLEIHDFAPPQFLDHSFPILRTLKLGSTRGLDEGNSKPMVAPLLRKVSILCDGPGNFGGPALPWAQLTVLSIKWITVEQCAAVLRRLVNIVHCRLRVTAFAHRFGQHNEAFPNMHLQFLESLIFEGPPCCPRRPGLYLQLCRGFFTPAEIISSITALISRSGCTLEQLCIPDAVITRNRGELRAGLPDHILLQLDYHACIGHMVVWDEDEDEDEGRTDCEDDLA</sequence>
<feature type="coiled-coil region" evidence="1">
    <location>
        <begin position="28"/>
        <end position="55"/>
    </location>
</feature>
<organism evidence="2 3">
    <name type="scientific">Favolaschia claudopus</name>
    <dbReference type="NCBI Taxonomy" id="2862362"/>
    <lineage>
        <taxon>Eukaryota</taxon>
        <taxon>Fungi</taxon>
        <taxon>Dikarya</taxon>
        <taxon>Basidiomycota</taxon>
        <taxon>Agaricomycotina</taxon>
        <taxon>Agaricomycetes</taxon>
        <taxon>Agaricomycetidae</taxon>
        <taxon>Agaricales</taxon>
        <taxon>Marasmiineae</taxon>
        <taxon>Mycenaceae</taxon>
        <taxon>Favolaschia</taxon>
    </lineage>
</organism>
<name>A0AAW0DXS2_9AGAR</name>
<accession>A0AAW0DXS2</accession>
<keyword evidence="3" id="KW-1185">Reference proteome</keyword>
<evidence type="ECO:0000313" key="3">
    <source>
        <dbReference type="Proteomes" id="UP001362999"/>
    </source>
</evidence>